<dbReference type="InterPro" id="IPR032466">
    <property type="entry name" value="Metal_Hydrolase"/>
</dbReference>
<keyword evidence="10" id="KW-1185">Reference proteome</keyword>
<protein>
    <submittedName>
        <fullName evidence="9">Dihydroorotase</fullName>
        <ecNumber evidence="9">3.5.2.3</ecNumber>
    </submittedName>
</protein>
<dbReference type="GO" id="GO:0046872">
    <property type="term" value="F:metal ion binding"/>
    <property type="evidence" value="ECO:0007669"/>
    <property type="project" value="UniProtKB-KW"/>
</dbReference>
<evidence type="ECO:0000259" key="8">
    <source>
        <dbReference type="Pfam" id="PF12890"/>
    </source>
</evidence>
<organism evidence="9 10">
    <name type="scientific">Motiliproteus coralliicola</name>
    <dbReference type="NCBI Taxonomy" id="2283196"/>
    <lineage>
        <taxon>Bacteria</taxon>
        <taxon>Pseudomonadati</taxon>
        <taxon>Pseudomonadota</taxon>
        <taxon>Gammaproteobacteria</taxon>
        <taxon>Oceanospirillales</taxon>
        <taxon>Oceanospirillaceae</taxon>
        <taxon>Motiliproteus</taxon>
    </lineage>
</organism>
<comment type="function">
    <text evidence="2">Catalyzes the reversible cyclization of carbamoyl aspartate to dihydroorotate.</text>
</comment>
<keyword evidence="4" id="KW-0479">Metal-binding</keyword>
<feature type="domain" description="Dihydroorotase catalytic" evidence="8">
    <location>
        <begin position="55"/>
        <end position="112"/>
    </location>
</feature>
<evidence type="ECO:0000256" key="4">
    <source>
        <dbReference type="ARBA" id="ARBA00022723"/>
    </source>
</evidence>
<dbReference type="PANTHER" id="PTHR43668:SF4">
    <property type="entry name" value="ALLANTOINASE"/>
    <property type="match status" value="1"/>
</dbReference>
<dbReference type="SUPFAM" id="SSF51556">
    <property type="entry name" value="Metallo-dependent hydrolases"/>
    <property type="match status" value="1"/>
</dbReference>
<evidence type="ECO:0000256" key="5">
    <source>
        <dbReference type="ARBA" id="ARBA00022801"/>
    </source>
</evidence>
<dbReference type="CDD" id="cd01318">
    <property type="entry name" value="DHOase_IIb"/>
    <property type="match status" value="1"/>
</dbReference>
<dbReference type="InterPro" id="IPR002195">
    <property type="entry name" value="Dihydroorotase_CS"/>
</dbReference>
<evidence type="ECO:0000256" key="6">
    <source>
        <dbReference type="ARBA" id="ARBA00022975"/>
    </source>
</evidence>
<dbReference type="Pfam" id="PF12890">
    <property type="entry name" value="DHOase"/>
    <property type="match status" value="1"/>
</dbReference>
<dbReference type="Pfam" id="PF01979">
    <property type="entry name" value="Amidohydro_1"/>
    <property type="match status" value="1"/>
</dbReference>
<name>A0A369WMI1_9GAMM</name>
<dbReference type="GO" id="GO:0005737">
    <property type="term" value="C:cytoplasm"/>
    <property type="evidence" value="ECO:0007669"/>
    <property type="project" value="TreeGrafter"/>
</dbReference>
<dbReference type="OrthoDB" id="5687299at2"/>
<dbReference type="InterPro" id="IPR011059">
    <property type="entry name" value="Metal-dep_hydrolase_composite"/>
</dbReference>
<gene>
    <name evidence="9" type="ORF">DV711_10235</name>
</gene>
<evidence type="ECO:0000313" key="10">
    <source>
        <dbReference type="Proteomes" id="UP000253769"/>
    </source>
</evidence>
<dbReference type="EC" id="3.5.2.3" evidence="9"/>
<dbReference type="InterPro" id="IPR024403">
    <property type="entry name" value="DHOase_cat"/>
</dbReference>
<dbReference type="EMBL" id="QQOH01000002">
    <property type="protein sequence ID" value="RDE22922.1"/>
    <property type="molecule type" value="Genomic_DNA"/>
</dbReference>
<evidence type="ECO:0000256" key="1">
    <source>
        <dbReference type="ARBA" id="ARBA00001947"/>
    </source>
</evidence>
<accession>A0A369WMI1</accession>
<dbReference type="InterPro" id="IPR050138">
    <property type="entry name" value="DHOase/Allantoinase_Hydrolase"/>
</dbReference>
<dbReference type="Proteomes" id="UP000253769">
    <property type="component" value="Unassembled WGS sequence"/>
</dbReference>
<dbReference type="GO" id="GO:0006145">
    <property type="term" value="P:purine nucleobase catabolic process"/>
    <property type="evidence" value="ECO:0007669"/>
    <property type="project" value="TreeGrafter"/>
</dbReference>
<dbReference type="PANTHER" id="PTHR43668">
    <property type="entry name" value="ALLANTOINASE"/>
    <property type="match status" value="1"/>
</dbReference>
<comment type="caution">
    <text evidence="9">The sequence shown here is derived from an EMBL/GenBank/DDBJ whole genome shotgun (WGS) entry which is preliminary data.</text>
</comment>
<proteinExistence type="inferred from homology"/>
<comment type="cofactor">
    <cofactor evidence="1">
        <name>Zn(2+)</name>
        <dbReference type="ChEBI" id="CHEBI:29105"/>
    </cofactor>
</comment>
<feature type="domain" description="Amidohydrolase-related" evidence="7">
    <location>
        <begin position="291"/>
        <end position="430"/>
    </location>
</feature>
<reference evidence="9 10" key="1">
    <citation type="submission" date="2018-07" db="EMBL/GenBank/DDBJ databases">
        <title>Motiliproteus coralliicola sp. nov., a bacterium isolated from Coral.</title>
        <authorList>
            <person name="Wang G."/>
        </authorList>
    </citation>
    <scope>NUCLEOTIDE SEQUENCE [LARGE SCALE GENOMIC DNA]</scope>
    <source>
        <strain evidence="9 10">C34</strain>
    </source>
</reference>
<dbReference type="Gene3D" id="2.30.40.10">
    <property type="entry name" value="Urease, subunit C, domain 1"/>
    <property type="match status" value="1"/>
</dbReference>
<keyword evidence="6" id="KW-0665">Pyrimidine biosynthesis</keyword>
<dbReference type="GO" id="GO:0004151">
    <property type="term" value="F:dihydroorotase activity"/>
    <property type="evidence" value="ECO:0007669"/>
    <property type="project" value="UniProtKB-EC"/>
</dbReference>
<dbReference type="RefSeq" id="WP_114695556.1">
    <property type="nucleotide sequence ID" value="NZ_QQOH01000002.1"/>
</dbReference>
<dbReference type="GO" id="GO:0004038">
    <property type="term" value="F:allantoinase activity"/>
    <property type="evidence" value="ECO:0007669"/>
    <property type="project" value="TreeGrafter"/>
</dbReference>
<comment type="similarity">
    <text evidence="3">Belongs to the metallo-dependent hydrolases superfamily. DHOase family. Class I DHOase subfamily.</text>
</comment>
<dbReference type="InterPro" id="IPR006680">
    <property type="entry name" value="Amidohydro-rel"/>
</dbReference>
<evidence type="ECO:0000256" key="3">
    <source>
        <dbReference type="ARBA" id="ARBA00010286"/>
    </source>
</evidence>
<keyword evidence="5 9" id="KW-0378">Hydrolase</keyword>
<dbReference type="AlphaFoldDB" id="A0A369WMI1"/>
<dbReference type="NCBIfam" id="NF006688">
    <property type="entry name" value="PRK09236.1"/>
    <property type="match status" value="1"/>
</dbReference>
<dbReference type="SUPFAM" id="SSF51338">
    <property type="entry name" value="Composite domain of metallo-dependent hydrolases"/>
    <property type="match status" value="1"/>
</dbReference>
<sequence length="449" mass="49688">MKTALINNSTLIKKATLINEGSEIVADLRIRDQRIDQIAAEIPAQANEQVVEAEGRWLLPGMIDDQVHFREPGLTHKGTIASESRAAVAGGITSFMEMPNVNPATTTLDALDQKYQIAQRHSLANYAFYLGATPDNLDQIQRLDPTRHCGVKVFMGASTGNLLVEDPVALEGIFQHSPVLIVTHCESGPVIQHNLERYRHQDRMPTISDHPIIRSAEACFASSSYAVDLAKRFGSQLHVLHITTEKELSLFEPGPISGKQITAEACVHHLWFCDQDYASKGNLIKCNPAIKSSTDRDALIQALHSGQIDIIATDHAPHTWEEKQQAFMQAPAGLPLVEQALLSLLDHVHHQRLSLTQVVVKTAHNPALRYGIVERGFLREGYFADLVLVDPEGGTETRHGTSRYHCGWTPFDGHRFQSRILSTWVNGTRVFDGQQLCTDASASALQFSH</sequence>
<evidence type="ECO:0000259" key="7">
    <source>
        <dbReference type="Pfam" id="PF01979"/>
    </source>
</evidence>
<evidence type="ECO:0000313" key="9">
    <source>
        <dbReference type="EMBL" id="RDE22922.1"/>
    </source>
</evidence>
<dbReference type="Gene3D" id="3.20.20.140">
    <property type="entry name" value="Metal-dependent hydrolases"/>
    <property type="match status" value="1"/>
</dbReference>
<dbReference type="PROSITE" id="PS00483">
    <property type="entry name" value="DIHYDROOROTASE_2"/>
    <property type="match status" value="1"/>
</dbReference>
<evidence type="ECO:0000256" key="2">
    <source>
        <dbReference type="ARBA" id="ARBA00002368"/>
    </source>
</evidence>